<keyword evidence="3" id="KW-0597">Phosphoprotein</keyword>
<evidence type="ECO:0000256" key="6">
    <source>
        <dbReference type="ARBA" id="ARBA00023136"/>
    </source>
</evidence>
<comment type="caution">
    <text evidence="10">The sequence shown here is derived from an EMBL/GenBank/DDBJ whole genome shotgun (WGS) entry which is preliminary data.</text>
</comment>
<comment type="subcellular location">
    <subcellularLocation>
        <location evidence="1">Cell membrane</location>
        <topology evidence="1">Multi-pass membrane protein</topology>
    </subcellularLocation>
</comment>
<keyword evidence="2" id="KW-1003">Cell membrane</keyword>
<gene>
    <name evidence="10" type="ORF">M5X19_03675</name>
</gene>
<evidence type="ECO:0000256" key="7">
    <source>
        <dbReference type="SAM" id="Coils"/>
    </source>
</evidence>
<keyword evidence="6 8" id="KW-0472">Membrane</keyword>
<sequence>MLRRRPIPIFIQLLAGMFLIAALAIALTNLFNYRLTSQLALNRTAGYTQESVDQLSAKIDVLLRQYDQASQMIAFDEKVQTALNKPITKRGGQEQFALNRYLAEKTRYIAGEMLIHLFDRFGNAYSSNESLQLFWRKADDAVSAVTWYRKMEELDGHMLWVYGPAWRDGEIPAIIGARKLKDSRNLNVLGDQFLVIPVEKMNRMIGETGQRIERKVQVMDSIGNIVYSTEPREIGTAADQGLFAKFGGNAQPFFEWTTREDRKRMLVAYAKSNYSDWTTIAYFKPEAVYSDASQMWANALLTMAAGIGIALALVAYFTWTLTKPIRHLADGMNKLSKEGIMPIDQPFASREITQLYSNYNGMVRQLEEVVQRLSEQQISAQRAELVALKAQFRPHFLYNSLNLIYWTIEDERPEKAQEMTLALGELLRYSVHPSTDFVTLGEDLAQLDRYLLLQRARFGEKFNVSIDVEEGLHQQSVIRLVLQPLVENAFHHGLEHKDEGDWLIRVRIYRQGGKILCSVEDNGVGMPLTALQSLEDSIHQEQGFEKKAGGIGLSNLHKQLQAFFGPGYGIRLMTSQLLGGLQVVLSLPLLDPPSQFAKEHGMSLLGKRGDDGAA</sequence>
<organism evidence="10 11">
    <name type="scientific">Paenibacillus alginolyticus</name>
    <dbReference type="NCBI Taxonomy" id="59839"/>
    <lineage>
        <taxon>Bacteria</taxon>
        <taxon>Bacillati</taxon>
        <taxon>Bacillota</taxon>
        <taxon>Bacilli</taxon>
        <taxon>Bacillales</taxon>
        <taxon>Paenibacillaceae</taxon>
        <taxon>Paenibacillus</taxon>
    </lineage>
</organism>
<evidence type="ECO:0000259" key="9">
    <source>
        <dbReference type="PROSITE" id="PS50885"/>
    </source>
</evidence>
<dbReference type="InterPro" id="IPR036890">
    <property type="entry name" value="HATPase_C_sf"/>
</dbReference>
<feature type="coiled-coil region" evidence="7">
    <location>
        <begin position="356"/>
        <end position="383"/>
    </location>
</feature>
<dbReference type="Pfam" id="PF06580">
    <property type="entry name" value="His_kinase"/>
    <property type="match status" value="1"/>
</dbReference>
<dbReference type="PANTHER" id="PTHR34220">
    <property type="entry name" value="SENSOR HISTIDINE KINASE YPDA"/>
    <property type="match status" value="1"/>
</dbReference>
<keyword evidence="5 10" id="KW-0418">Kinase</keyword>
<evidence type="ECO:0000256" key="2">
    <source>
        <dbReference type="ARBA" id="ARBA00022475"/>
    </source>
</evidence>
<dbReference type="GO" id="GO:0016301">
    <property type="term" value="F:kinase activity"/>
    <property type="evidence" value="ECO:0007669"/>
    <property type="project" value="UniProtKB-KW"/>
</dbReference>
<evidence type="ECO:0000313" key="11">
    <source>
        <dbReference type="Proteomes" id="UP001527099"/>
    </source>
</evidence>
<dbReference type="Proteomes" id="UP001527099">
    <property type="component" value="Unassembled WGS sequence"/>
</dbReference>
<feature type="transmembrane region" description="Helical" evidence="8">
    <location>
        <begin position="295"/>
        <end position="319"/>
    </location>
</feature>
<evidence type="ECO:0000256" key="3">
    <source>
        <dbReference type="ARBA" id="ARBA00022553"/>
    </source>
</evidence>
<dbReference type="Gene3D" id="3.30.565.10">
    <property type="entry name" value="Histidine kinase-like ATPase, C-terminal domain"/>
    <property type="match status" value="1"/>
</dbReference>
<dbReference type="InterPro" id="IPR003594">
    <property type="entry name" value="HATPase_dom"/>
</dbReference>
<accession>A0ABT4G772</accession>
<dbReference type="PANTHER" id="PTHR34220:SF7">
    <property type="entry name" value="SENSOR HISTIDINE KINASE YPDA"/>
    <property type="match status" value="1"/>
</dbReference>
<dbReference type="InterPro" id="IPR003660">
    <property type="entry name" value="HAMP_dom"/>
</dbReference>
<evidence type="ECO:0000256" key="4">
    <source>
        <dbReference type="ARBA" id="ARBA00022679"/>
    </source>
</evidence>
<keyword evidence="8" id="KW-0812">Transmembrane</keyword>
<dbReference type="PROSITE" id="PS50885">
    <property type="entry name" value="HAMP"/>
    <property type="match status" value="1"/>
</dbReference>
<dbReference type="RefSeq" id="WP_268613653.1">
    <property type="nucleotide sequence ID" value="NZ_JAMDMX010000008.1"/>
</dbReference>
<dbReference type="InterPro" id="IPR050640">
    <property type="entry name" value="Bact_2-comp_sensor_kinase"/>
</dbReference>
<dbReference type="SUPFAM" id="SSF55874">
    <property type="entry name" value="ATPase domain of HSP90 chaperone/DNA topoisomerase II/histidine kinase"/>
    <property type="match status" value="1"/>
</dbReference>
<name>A0ABT4G772_9BACL</name>
<dbReference type="Pfam" id="PF02518">
    <property type="entry name" value="HATPase_c"/>
    <property type="match status" value="1"/>
</dbReference>
<reference evidence="10 11" key="1">
    <citation type="submission" date="2022-05" db="EMBL/GenBank/DDBJ databases">
        <title>Genome Sequencing of Bee-Associated Microbes.</title>
        <authorList>
            <person name="Dunlap C."/>
        </authorList>
    </citation>
    <scope>NUCLEOTIDE SEQUENCE [LARGE SCALE GENOMIC DNA]</scope>
    <source>
        <strain evidence="10 11">NRRL B-14421</strain>
    </source>
</reference>
<protein>
    <submittedName>
        <fullName evidence="10">Sensor histidine kinase</fullName>
    </submittedName>
</protein>
<evidence type="ECO:0000256" key="1">
    <source>
        <dbReference type="ARBA" id="ARBA00004651"/>
    </source>
</evidence>
<keyword evidence="11" id="KW-1185">Reference proteome</keyword>
<keyword evidence="4" id="KW-0808">Transferase</keyword>
<evidence type="ECO:0000313" key="10">
    <source>
        <dbReference type="EMBL" id="MCY9692027.1"/>
    </source>
</evidence>
<feature type="domain" description="HAMP" evidence="9">
    <location>
        <begin position="319"/>
        <end position="371"/>
    </location>
</feature>
<dbReference type="InterPro" id="IPR010559">
    <property type="entry name" value="Sig_transdc_His_kin_internal"/>
</dbReference>
<dbReference type="Gene3D" id="6.10.340.10">
    <property type="match status" value="1"/>
</dbReference>
<proteinExistence type="predicted"/>
<evidence type="ECO:0000256" key="5">
    <source>
        <dbReference type="ARBA" id="ARBA00022777"/>
    </source>
</evidence>
<dbReference type="EMBL" id="JAMDMX010000008">
    <property type="protein sequence ID" value="MCY9692027.1"/>
    <property type="molecule type" value="Genomic_DNA"/>
</dbReference>
<evidence type="ECO:0000256" key="8">
    <source>
        <dbReference type="SAM" id="Phobius"/>
    </source>
</evidence>
<keyword evidence="8" id="KW-1133">Transmembrane helix</keyword>
<keyword evidence="7" id="KW-0175">Coiled coil</keyword>